<dbReference type="Proteomes" id="UP001190466">
    <property type="component" value="Chromosome"/>
</dbReference>
<reference evidence="2 3" key="1">
    <citation type="submission" date="2023-08" db="EMBL/GenBank/DDBJ databases">
        <authorList>
            <person name="Folkvardsen B D."/>
            <person name="Norman A."/>
        </authorList>
    </citation>
    <scope>NUCLEOTIDE SEQUENCE [LARGE SCALE GENOMIC DNA]</scope>
    <source>
        <strain evidence="2 3">Mu0050</strain>
    </source>
</reference>
<dbReference type="RefSeq" id="WP_316513844.1">
    <property type="nucleotide sequence ID" value="NZ_OY726395.1"/>
</dbReference>
<dbReference type="InterPro" id="IPR032710">
    <property type="entry name" value="NTF2-like_dom_sf"/>
</dbReference>
<proteinExistence type="predicted"/>
<dbReference type="InterPro" id="IPR037401">
    <property type="entry name" value="SnoaL-like"/>
</dbReference>
<organism evidence="2 3">
    <name type="scientific">[Mycobacterium] wendilense</name>
    <dbReference type="NCBI Taxonomy" id="3064284"/>
    <lineage>
        <taxon>Bacteria</taxon>
        <taxon>Bacillati</taxon>
        <taxon>Actinomycetota</taxon>
        <taxon>Actinomycetes</taxon>
        <taxon>Mycobacteriales</taxon>
        <taxon>Mycobacteriaceae</taxon>
        <taxon>Mycolicibacter</taxon>
    </lineage>
</organism>
<dbReference type="Gene3D" id="3.10.450.50">
    <property type="match status" value="1"/>
</dbReference>
<keyword evidence="3" id="KW-1185">Reference proteome</keyword>
<evidence type="ECO:0000313" key="2">
    <source>
        <dbReference type="EMBL" id="CAJ1579113.1"/>
    </source>
</evidence>
<dbReference type="EMBL" id="OY726395">
    <property type="protein sequence ID" value="CAJ1579113.1"/>
    <property type="molecule type" value="Genomic_DNA"/>
</dbReference>
<dbReference type="Pfam" id="PF13577">
    <property type="entry name" value="SnoaL_4"/>
    <property type="match status" value="1"/>
</dbReference>
<evidence type="ECO:0000259" key="1">
    <source>
        <dbReference type="Pfam" id="PF13577"/>
    </source>
</evidence>
<protein>
    <submittedName>
        <fullName evidence="2">Nuclear transport factor 2 family protein</fullName>
    </submittedName>
</protein>
<sequence>MNEIDALTQRIEALEERLRGYDDRRAICDVLYRYARSVDRCDLDLLKSCYWPDGTDVHWFYNGNAHAFADYVVPLLAEIASSQHSITNPIIEPHGERAFVECQWYVVHHIPLQEGDTERFIDQQLEGRYIDVFENRRGEWRILHRQVVLEAGREFVTTPPLPLPEDHPGLGQRAPHDILSQGLAILDMPIDPVNGADLWGDTRARHSHVSDQ</sequence>
<gene>
    <name evidence="2" type="ORF">MU0050_000345</name>
</gene>
<name>A0ABN9NWS4_9MYCO</name>
<evidence type="ECO:0000313" key="3">
    <source>
        <dbReference type="Proteomes" id="UP001190466"/>
    </source>
</evidence>
<accession>A0ABN9NWS4</accession>
<dbReference type="CDD" id="cd00531">
    <property type="entry name" value="NTF2_like"/>
    <property type="match status" value="1"/>
</dbReference>
<feature type="domain" description="SnoaL-like" evidence="1">
    <location>
        <begin position="22"/>
        <end position="145"/>
    </location>
</feature>
<dbReference type="SUPFAM" id="SSF54427">
    <property type="entry name" value="NTF2-like"/>
    <property type="match status" value="1"/>
</dbReference>